<dbReference type="Proteomes" id="UP001595912">
    <property type="component" value="Unassembled WGS sequence"/>
</dbReference>
<proteinExistence type="predicted"/>
<gene>
    <name evidence="1" type="ORF">ACFPIJ_55905</name>
</gene>
<dbReference type="RefSeq" id="WP_380127730.1">
    <property type="nucleotide sequence ID" value="NZ_JBHSIU010000111.1"/>
</dbReference>
<organism evidence="1 2">
    <name type="scientific">Dactylosporangium cerinum</name>
    <dbReference type="NCBI Taxonomy" id="1434730"/>
    <lineage>
        <taxon>Bacteria</taxon>
        <taxon>Bacillati</taxon>
        <taxon>Actinomycetota</taxon>
        <taxon>Actinomycetes</taxon>
        <taxon>Micromonosporales</taxon>
        <taxon>Micromonosporaceae</taxon>
        <taxon>Dactylosporangium</taxon>
    </lineage>
</organism>
<evidence type="ECO:0000313" key="1">
    <source>
        <dbReference type="EMBL" id="MFC5007080.1"/>
    </source>
</evidence>
<protein>
    <submittedName>
        <fullName evidence="1">Uncharacterized protein</fullName>
    </submittedName>
</protein>
<comment type="caution">
    <text evidence="1">The sequence shown here is derived from an EMBL/GenBank/DDBJ whole genome shotgun (WGS) entry which is preliminary data.</text>
</comment>
<name>A0ABV9WEB4_9ACTN</name>
<evidence type="ECO:0000313" key="2">
    <source>
        <dbReference type="Proteomes" id="UP001595912"/>
    </source>
</evidence>
<accession>A0ABV9WEB4</accession>
<sequence>MATALAPVRLTSDGHPDPDRDPAAYLAAWRSRVWRHSTHFGPVADQLAAAATRPIPGSGGAPIAFTDRDSLRRYALGAHRHTVGLQTSLVKLGLPGLVTATTVEGTAAVALTLRLQLHRPAAQRADLVAAVTKS</sequence>
<keyword evidence="2" id="KW-1185">Reference proteome</keyword>
<reference evidence="2" key="1">
    <citation type="journal article" date="2019" name="Int. J. Syst. Evol. Microbiol.">
        <title>The Global Catalogue of Microorganisms (GCM) 10K type strain sequencing project: providing services to taxonomists for standard genome sequencing and annotation.</title>
        <authorList>
            <consortium name="The Broad Institute Genomics Platform"/>
            <consortium name="The Broad Institute Genome Sequencing Center for Infectious Disease"/>
            <person name="Wu L."/>
            <person name="Ma J."/>
        </authorList>
    </citation>
    <scope>NUCLEOTIDE SEQUENCE [LARGE SCALE GENOMIC DNA]</scope>
    <source>
        <strain evidence="2">CGMCC 4.7152</strain>
    </source>
</reference>
<dbReference type="EMBL" id="JBHSIU010000111">
    <property type="protein sequence ID" value="MFC5007080.1"/>
    <property type="molecule type" value="Genomic_DNA"/>
</dbReference>